<feature type="coiled-coil region" evidence="7">
    <location>
        <begin position="156"/>
        <end position="219"/>
    </location>
</feature>
<organism evidence="10 11">
    <name type="scientific">Ophiobolus disseminans</name>
    <dbReference type="NCBI Taxonomy" id="1469910"/>
    <lineage>
        <taxon>Eukaryota</taxon>
        <taxon>Fungi</taxon>
        <taxon>Dikarya</taxon>
        <taxon>Ascomycota</taxon>
        <taxon>Pezizomycotina</taxon>
        <taxon>Dothideomycetes</taxon>
        <taxon>Pleosporomycetidae</taxon>
        <taxon>Pleosporales</taxon>
        <taxon>Pleosporineae</taxon>
        <taxon>Phaeosphaeriaceae</taxon>
        <taxon>Ophiobolus</taxon>
    </lineage>
</organism>
<dbReference type="EMBL" id="MU006221">
    <property type="protein sequence ID" value="KAF2829220.1"/>
    <property type="molecule type" value="Genomic_DNA"/>
</dbReference>
<dbReference type="InterPro" id="IPR033961">
    <property type="entry name" value="Exo84"/>
</dbReference>
<evidence type="ECO:0000256" key="2">
    <source>
        <dbReference type="ARBA" id="ARBA00007210"/>
    </source>
</evidence>
<feature type="compositionally biased region" description="Low complexity" evidence="8">
    <location>
        <begin position="44"/>
        <end position="55"/>
    </location>
</feature>
<dbReference type="GO" id="GO:0030133">
    <property type="term" value="C:transport vesicle"/>
    <property type="evidence" value="ECO:0007669"/>
    <property type="project" value="UniProtKB-SubCell"/>
</dbReference>
<keyword evidence="4" id="KW-0813">Transport</keyword>
<dbReference type="Pfam" id="PF08700">
    <property type="entry name" value="VPS51_Exo84_N"/>
    <property type="match status" value="1"/>
</dbReference>
<dbReference type="PANTHER" id="PTHR21426:SF12">
    <property type="entry name" value="EXOCYST COMPLEX COMPONENT 8"/>
    <property type="match status" value="1"/>
</dbReference>
<gene>
    <name evidence="10" type="ORF">CC86DRAFT_444362</name>
</gene>
<evidence type="ECO:0000256" key="8">
    <source>
        <dbReference type="SAM" id="MobiDB-lite"/>
    </source>
</evidence>
<dbReference type="Gene3D" id="1.20.58.1220">
    <property type="entry name" value="Exo84p, C-terminal helical domain"/>
    <property type="match status" value="1"/>
</dbReference>
<dbReference type="SUPFAM" id="SSF74788">
    <property type="entry name" value="Cullin repeat-like"/>
    <property type="match status" value="1"/>
</dbReference>
<keyword evidence="7" id="KW-0175">Coiled coil</keyword>
<reference evidence="10" key="1">
    <citation type="journal article" date="2020" name="Stud. Mycol.">
        <title>101 Dothideomycetes genomes: a test case for predicting lifestyles and emergence of pathogens.</title>
        <authorList>
            <person name="Haridas S."/>
            <person name="Albert R."/>
            <person name="Binder M."/>
            <person name="Bloem J."/>
            <person name="Labutti K."/>
            <person name="Salamov A."/>
            <person name="Andreopoulos B."/>
            <person name="Baker S."/>
            <person name="Barry K."/>
            <person name="Bills G."/>
            <person name="Bluhm B."/>
            <person name="Cannon C."/>
            <person name="Castanera R."/>
            <person name="Culley D."/>
            <person name="Daum C."/>
            <person name="Ezra D."/>
            <person name="Gonzalez J."/>
            <person name="Henrissat B."/>
            <person name="Kuo A."/>
            <person name="Liang C."/>
            <person name="Lipzen A."/>
            <person name="Lutzoni F."/>
            <person name="Magnuson J."/>
            <person name="Mondo S."/>
            <person name="Nolan M."/>
            <person name="Ohm R."/>
            <person name="Pangilinan J."/>
            <person name="Park H.-J."/>
            <person name="Ramirez L."/>
            <person name="Alfaro M."/>
            <person name="Sun H."/>
            <person name="Tritt A."/>
            <person name="Yoshinaga Y."/>
            <person name="Zwiers L.-H."/>
            <person name="Turgeon B."/>
            <person name="Goodwin S."/>
            <person name="Spatafora J."/>
            <person name="Crous P."/>
            <person name="Grigoriev I."/>
        </authorList>
    </citation>
    <scope>NUCLEOTIDE SEQUENCE</scope>
    <source>
        <strain evidence="10">CBS 113818</strain>
    </source>
</reference>
<dbReference type="GO" id="GO:0015031">
    <property type="term" value="P:protein transport"/>
    <property type="evidence" value="ECO:0007669"/>
    <property type="project" value="UniProtKB-KW"/>
</dbReference>
<dbReference type="InterPro" id="IPR011993">
    <property type="entry name" value="PH-like_dom_sf"/>
</dbReference>
<evidence type="ECO:0000259" key="9">
    <source>
        <dbReference type="Pfam" id="PF16528"/>
    </source>
</evidence>
<comment type="similarity">
    <text evidence="2">Belongs to the EXO84 family.</text>
</comment>
<evidence type="ECO:0000313" key="11">
    <source>
        <dbReference type="Proteomes" id="UP000799424"/>
    </source>
</evidence>
<feature type="domain" description="Exocyst component Exo84 C-terminal" evidence="9">
    <location>
        <begin position="449"/>
        <end position="648"/>
    </location>
</feature>
<dbReference type="Gene3D" id="2.30.29.30">
    <property type="entry name" value="Pleckstrin-homology domain (PH domain)/Phosphotyrosine-binding domain (PTB)"/>
    <property type="match status" value="1"/>
</dbReference>
<dbReference type="GO" id="GO:0006893">
    <property type="term" value="P:Golgi to plasma membrane transport"/>
    <property type="evidence" value="ECO:0007669"/>
    <property type="project" value="TreeGrafter"/>
</dbReference>
<comment type="subcellular location">
    <subcellularLocation>
        <location evidence="1">Cytoplasmic vesicle</location>
        <location evidence="1">Secretory vesicle</location>
    </subcellularLocation>
</comment>
<evidence type="ECO:0000256" key="5">
    <source>
        <dbReference type="ARBA" id="ARBA00022483"/>
    </source>
</evidence>
<evidence type="ECO:0000256" key="1">
    <source>
        <dbReference type="ARBA" id="ARBA00004398"/>
    </source>
</evidence>
<evidence type="ECO:0000256" key="7">
    <source>
        <dbReference type="SAM" id="Coils"/>
    </source>
</evidence>
<evidence type="ECO:0000313" key="10">
    <source>
        <dbReference type="EMBL" id="KAF2829220.1"/>
    </source>
</evidence>
<dbReference type="OrthoDB" id="642193at2759"/>
<proteinExistence type="inferred from homology"/>
<dbReference type="InterPro" id="IPR016159">
    <property type="entry name" value="Cullin_repeat-like_dom_sf"/>
</dbReference>
<dbReference type="InterPro" id="IPR042560">
    <property type="entry name" value="Exo84_C_2"/>
</dbReference>
<keyword evidence="11" id="KW-1185">Reference proteome</keyword>
<keyword evidence="5" id="KW-0268">Exocytosis</keyword>
<dbReference type="InterPro" id="IPR032403">
    <property type="entry name" value="Exo84_C"/>
</dbReference>
<dbReference type="GO" id="GO:0000145">
    <property type="term" value="C:exocyst"/>
    <property type="evidence" value="ECO:0007669"/>
    <property type="project" value="InterPro"/>
</dbReference>
<dbReference type="GO" id="GO:0006887">
    <property type="term" value="P:exocytosis"/>
    <property type="evidence" value="ECO:0007669"/>
    <property type="project" value="UniProtKB-KW"/>
</dbReference>
<evidence type="ECO:0000256" key="4">
    <source>
        <dbReference type="ARBA" id="ARBA00022448"/>
    </source>
</evidence>
<name>A0A6A7A7F9_9PLEO</name>
<dbReference type="Pfam" id="PF16528">
    <property type="entry name" value="Exo84_C"/>
    <property type="match status" value="1"/>
</dbReference>
<evidence type="ECO:0000256" key="3">
    <source>
        <dbReference type="ARBA" id="ARBA00021269"/>
    </source>
</evidence>
<feature type="region of interest" description="Disordered" evidence="8">
    <location>
        <begin position="1"/>
        <end position="130"/>
    </location>
</feature>
<feature type="compositionally biased region" description="Basic and acidic residues" evidence="8">
    <location>
        <begin position="71"/>
        <end position="81"/>
    </location>
</feature>
<evidence type="ECO:0000256" key="6">
    <source>
        <dbReference type="ARBA" id="ARBA00022927"/>
    </source>
</evidence>
<dbReference type="PANTHER" id="PTHR21426">
    <property type="entry name" value="EXOCYST COMPLEX COMPONENT 8"/>
    <property type="match status" value="1"/>
</dbReference>
<dbReference type="Proteomes" id="UP000799424">
    <property type="component" value="Unassembled WGS sequence"/>
</dbReference>
<dbReference type="AlphaFoldDB" id="A0A6A7A7F9"/>
<protein>
    <recommendedName>
        <fullName evidence="3">Exocyst complex component EXO84</fullName>
    </recommendedName>
</protein>
<feature type="compositionally biased region" description="Basic residues" evidence="8">
    <location>
        <begin position="9"/>
        <end position="21"/>
    </location>
</feature>
<dbReference type="Pfam" id="PF25345">
    <property type="entry name" value="PH_EXO84"/>
    <property type="match status" value="1"/>
</dbReference>
<keyword evidence="6" id="KW-0653">Protein transport</keyword>
<dbReference type="Gene3D" id="1.20.58.1210">
    <property type="entry name" value="Exo84p, N-terminal helical domain"/>
    <property type="match status" value="1"/>
</dbReference>
<accession>A0A6A7A7F9</accession>
<sequence length="672" mass="76155">MSDKSKGISLRKKRDKDKKKAAPAISAPRQISAPMPAGATVAPSITSSTRPSTESSRSRQNRGDAPQQRPQRADKTADLVKRRYSQKITTLPGDFGNGPMPDMPQIPSQYRDRSQPRDARPLASGGGGEGRALRLDMKALHDPNLRAEQYVSSILADASEEDIRRFQDELRKTKHRTSVDLQTNVYQNRTQFIKISKEAEKLKGEMRTLRQLMADLTTTLEQTTSASTADSDAVSARRANRSSIGDLNQLRAAQLQQLYRDVEGSQKYLPPIPGRFIVWRSKRWFELDSATLKAKRRVQLLLLNDHLLVASEKKARNDVVGQRDGNRSALEYKAQLCFPLQDVHVTRTPDDKIIVRAGSESFTYDTKREDHPDKSAFVSTFRKTKDDLRKSQEADVEEKDRVQDSYNHLIARDPDLVQRADLLENISEAVNNNQISTFIDVDGQQRNIRWVETQLDELDIDIALQHFSDAVVKVEKLKDVAKNIRSNEMAKAVVTFKVNERAAKLANILVKQLVENNNWISSVKQHVGWVVRLGFEDRAREAYLEARGNLMKTRSRQCIFEGNLPDYIFQISYIYFTIIKNTVDMFQKCFPQQLMSACVKWAKEHVDQFNILLKRQLSSVDEGGKLWTECMDLAHEQARTLKGVGLDFSELVGSGVQDAERMREGPVGLGLS</sequence>
<feature type="compositionally biased region" description="Basic and acidic residues" evidence="8">
    <location>
        <begin position="110"/>
        <end position="120"/>
    </location>
</feature>
<dbReference type="InterPro" id="IPR042561">
    <property type="entry name" value="Exo84_C_1"/>
</dbReference>